<keyword evidence="2" id="KW-1185">Reference proteome</keyword>
<name>A0ABQ0PQK1_9PROT</name>
<dbReference type="RefSeq" id="WP_156476879.1">
    <property type="nucleotide sequence ID" value="NZ_BAPF01000013.1"/>
</dbReference>
<gene>
    <name evidence="1" type="ORF">AA14337_0930</name>
</gene>
<dbReference type="Proteomes" id="UP001065047">
    <property type="component" value="Unassembled WGS sequence"/>
</dbReference>
<evidence type="ECO:0008006" key="3">
    <source>
        <dbReference type="Google" id="ProtNLM"/>
    </source>
</evidence>
<comment type="caution">
    <text evidence="1">The sequence shown here is derived from an EMBL/GenBank/DDBJ whole genome shotgun (WGS) entry which is preliminary data.</text>
</comment>
<evidence type="ECO:0000313" key="1">
    <source>
        <dbReference type="EMBL" id="GBQ77816.1"/>
    </source>
</evidence>
<dbReference type="GeneID" id="29556814"/>
<sequence length="561" mass="65050">MNAQHKNTFILVSWHGHVLYASNEAYKWLYWLQNDNDPVVLREGDEFSIEVDGVSFFLTSSGGEWVFYDGTKYLCLNEKEEIIKKTNDVNLSEKFFLVDLNFYKLFSDNFRGIWVSNAQECIGPEGIRFGHGNRIKFGKYNISHDDVIRSRSQEIAFDNGQTVFKKVKNFPVSKIHIHPMGNIANRALQYLVAKNIQLLCSGLEIENIFLPEWGIDTRVERLPSSRSCTLSWNRYWIDVPGLADCLKRHVIDTLFLDAFCFNIEHFPSRDVSRELLRDLQIDQSIQGFGMDEIVFNIRGGEVLENVQKDYIVLPKEYYQMIIQESGLKPVFFGQIGNNEYSRYLREAFPDARFIEGKGAIHDFEVLRQSFNIAIAVSTFSWLAAWLSHARNIYMPIGGIFNPNQMKLQNFLPIGETSYKFIALPYMEAENLYTNQKVFFEKLDNCARYMRFVDHDTAQKILSDSRSSWAPQPIVNGFEEDFYIQSNKDVDSKLYITELSALQHYIHIGYQAKVTSKAFDEQFYLRRYPDAAYEVGVGKFATLFDHYIKKGQHLGYVGKGKL</sequence>
<evidence type="ECO:0000313" key="2">
    <source>
        <dbReference type="Proteomes" id="UP001065047"/>
    </source>
</evidence>
<accession>A0ABQ0PQK1</accession>
<organism evidence="1 2">
    <name type="scientific">Acetobacter malorum DSM 14337</name>
    <dbReference type="NCBI Taxonomy" id="1307910"/>
    <lineage>
        <taxon>Bacteria</taxon>
        <taxon>Pseudomonadati</taxon>
        <taxon>Pseudomonadota</taxon>
        <taxon>Alphaproteobacteria</taxon>
        <taxon>Acetobacterales</taxon>
        <taxon>Acetobacteraceae</taxon>
        <taxon>Acetobacter</taxon>
    </lineage>
</organism>
<protein>
    <recommendedName>
        <fullName evidence="3">Glycosyltransferase</fullName>
    </recommendedName>
</protein>
<proteinExistence type="predicted"/>
<reference evidence="1" key="1">
    <citation type="submission" date="2013-04" db="EMBL/GenBank/DDBJ databases">
        <title>The genome sequencing project of 58 acetic acid bacteria.</title>
        <authorList>
            <person name="Okamoto-Kainuma A."/>
            <person name="Ishikawa M."/>
            <person name="Umino S."/>
            <person name="Koizumi Y."/>
            <person name="Shiwa Y."/>
            <person name="Yoshikawa H."/>
            <person name="Matsutani M."/>
            <person name="Matsushita K."/>
        </authorList>
    </citation>
    <scope>NUCLEOTIDE SEQUENCE</scope>
    <source>
        <strain evidence="1">DSM 14337</strain>
    </source>
</reference>
<dbReference type="EMBL" id="BAPF01000013">
    <property type="protein sequence ID" value="GBQ77816.1"/>
    <property type="molecule type" value="Genomic_DNA"/>
</dbReference>